<feature type="compositionally biased region" description="Basic and acidic residues" evidence="1">
    <location>
        <begin position="151"/>
        <end position="161"/>
    </location>
</feature>
<reference evidence="3 4" key="1">
    <citation type="submission" date="2019-02" db="EMBL/GenBank/DDBJ databases">
        <title>Deep-cultivation of Planctomycetes and their phenomic and genomic characterization uncovers novel biology.</title>
        <authorList>
            <person name="Wiegand S."/>
            <person name="Jogler M."/>
            <person name="Boedeker C."/>
            <person name="Pinto D."/>
            <person name="Vollmers J."/>
            <person name="Rivas-Marin E."/>
            <person name="Kohn T."/>
            <person name="Peeters S.H."/>
            <person name="Heuer A."/>
            <person name="Rast P."/>
            <person name="Oberbeckmann S."/>
            <person name="Bunk B."/>
            <person name="Jeske O."/>
            <person name="Meyerdierks A."/>
            <person name="Storesund J.E."/>
            <person name="Kallscheuer N."/>
            <person name="Luecker S."/>
            <person name="Lage O.M."/>
            <person name="Pohl T."/>
            <person name="Merkel B.J."/>
            <person name="Hornburger P."/>
            <person name="Mueller R.-W."/>
            <person name="Bruemmer F."/>
            <person name="Labrenz M."/>
            <person name="Spormann A.M."/>
            <person name="Op den Camp H."/>
            <person name="Overmann J."/>
            <person name="Amann R."/>
            <person name="Jetten M.S.M."/>
            <person name="Mascher T."/>
            <person name="Medema M.H."/>
            <person name="Devos D.P."/>
            <person name="Kaster A.-K."/>
            <person name="Ovreas L."/>
            <person name="Rohde M."/>
            <person name="Galperin M.Y."/>
            <person name="Jogler C."/>
        </authorList>
    </citation>
    <scope>NUCLEOTIDE SEQUENCE [LARGE SCALE GENOMIC DNA]</scope>
    <source>
        <strain evidence="3 4">Pla163</strain>
    </source>
</reference>
<keyword evidence="3" id="KW-0167">Capsid protein</keyword>
<sequence>MTVTLAGSGPEGYVEHLKSRASSTQLAGAVTFTGLLDRAAVGRLLASSHLFVLPSLWSEPFGLATLEALAHGLPAVVSSAGGSPEIVRDGLDGLVVPSGDAAALAEALVRLERDEVARMRLARAGLERVGERLRGRAHTTTPCPRGSSEPCARRAVEDPARRQRVPAARPLRHGVLRRRTGARVDRARPRRRRVLPRRAGPGDRSRGARSGESRCRAGRGARAASGLARARARLARPVRRDELRAPCSRTSAPTSCTSSSWPGDCRSSCHGSPVPLTSARC</sequence>
<protein>
    <submittedName>
        <fullName evidence="3">Spore coat protein SA</fullName>
        <ecNumber evidence="3">2.4.-.-</ecNumber>
    </submittedName>
</protein>
<dbReference type="PANTHER" id="PTHR45947:SF3">
    <property type="entry name" value="SULFOQUINOVOSYL TRANSFERASE SQD2"/>
    <property type="match status" value="1"/>
</dbReference>
<feature type="compositionally biased region" description="Polar residues" evidence="1">
    <location>
        <begin position="248"/>
        <end position="261"/>
    </location>
</feature>
<feature type="region of interest" description="Disordered" evidence="1">
    <location>
        <begin position="135"/>
        <end position="281"/>
    </location>
</feature>
<evidence type="ECO:0000313" key="4">
    <source>
        <dbReference type="Proteomes" id="UP000319342"/>
    </source>
</evidence>
<name>A0A518CYP2_9BACT</name>
<evidence type="ECO:0000256" key="1">
    <source>
        <dbReference type="SAM" id="MobiDB-lite"/>
    </source>
</evidence>
<dbReference type="InterPro" id="IPR001296">
    <property type="entry name" value="Glyco_trans_1"/>
</dbReference>
<dbReference type="Proteomes" id="UP000319342">
    <property type="component" value="Chromosome"/>
</dbReference>
<dbReference type="Pfam" id="PF00534">
    <property type="entry name" value="Glycos_transf_1"/>
    <property type="match status" value="1"/>
</dbReference>
<gene>
    <name evidence="3" type="primary">cotSA_1</name>
    <name evidence="3" type="ORF">Pla163_14600</name>
</gene>
<dbReference type="PANTHER" id="PTHR45947">
    <property type="entry name" value="SULFOQUINOVOSYL TRANSFERASE SQD2"/>
    <property type="match status" value="1"/>
</dbReference>
<keyword evidence="4" id="KW-1185">Reference proteome</keyword>
<feature type="compositionally biased region" description="Basic and acidic residues" evidence="1">
    <location>
        <begin position="200"/>
        <end position="215"/>
    </location>
</feature>
<keyword evidence="3" id="KW-0946">Virion</keyword>
<dbReference type="RefSeq" id="WP_419186414.1">
    <property type="nucleotide sequence ID" value="NZ_CP036290.1"/>
</dbReference>
<evidence type="ECO:0000259" key="2">
    <source>
        <dbReference type="Pfam" id="PF00534"/>
    </source>
</evidence>
<proteinExistence type="predicted"/>
<dbReference type="Gene3D" id="3.40.50.2000">
    <property type="entry name" value="Glycogen Phosphorylase B"/>
    <property type="match status" value="1"/>
</dbReference>
<evidence type="ECO:0000313" key="3">
    <source>
        <dbReference type="EMBL" id="QDU84353.1"/>
    </source>
</evidence>
<feature type="compositionally biased region" description="Low complexity" evidence="1">
    <location>
        <begin position="218"/>
        <end position="229"/>
    </location>
</feature>
<keyword evidence="3" id="KW-0328">Glycosyltransferase</keyword>
<dbReference type="InterPro" id="IPR050194">
    <property type="entry name" value="Glycosyltransferase_grp1"/>
</dbReference>
<dbReference type="GO" id="GO:0016757">
    <property type="term" value="F:glycosyltransferase activity"/>
    <property type="evidence" value="ECO:0007669"/>
    <property type="project" value="UniProtKB-KW"/>
</dbReference>
<dbReference type="SUPFAM" id="SSF53756">
    <property type="entry name" value="UDP-Glycosyltransferase/glycogen phosphorylase"/>
    <property type="match status" value="1"/>
</dbReference>
<feature type="domain" description="Glycosyl transferase family 1" evidence="2">
    <location>
        <begin position="5"/>
        <end position="125"/>
    </location>
</feature>
<dbReference type="CDD" id="cd03801">
    <property type="entry name" value="GT4_PimA-like"/>
    <property type="match status" value="1"/>
</dbReference>
<feature type="compositionally biased region" description="Basic residues" evidence="1">
    <location>
        <begin position="170"/>
        <end position="181"/>
    </location>
</feature>
<accession>A0A518CYP2</accession>
<dbReference type="AlphaFoldDB" id="A0A518CYP2"/>
<dbReference type="EMBL" id="CP036290">
    <property type="protein sequence ID" value="QDU84353.1"/>
    <property type="molecule type" value="Genomic_DNA"/>
</dbReference>
<keyword evidence="3" id="KW-0808">Transferase</keyword>
<dbReference type="EC" id="2.4.-.-" evidence="3"/>
<organism evidence="3 4">
    <name type="scientific">Rohdeia mirabilis</name>
    <dbReference type="NCBI Taxonomy" id="2528008"/>
    <lineage>
        <taxon>Bacteria</taxon>
        <taxon>Pseudomonadati</taxon>
        <taxon>Planctomycetota</taxon>
        <taxon>Planctomycetia</taxon>
        <taxon>Planctomycetia incertae sedis</taxon>
        <taxon>Rohdeia</taxon>
    </lineage>
</organism>